<dbReference type="EMBL" id="JAGRRH010000015">
    <property type="protein sequence ID" value="KAG7357243.1"/>
    <property type="molecule type" value="Genomic_DNA"/>
</dbReference>
<proteinExistence type="predicted"/>
<protein>
    <submittedName>
        <fullName evidence="1">Uncharacterized protein</fullName>
    </submittedName>
</protein>
<name>A0A9K3L9E2_9STRA</name>
<evidence type="ECO:0000313" key="2">
    <source>
        <dbReference type="Proteomes" id="UP000693970"/>
    </source>
</evidence>
<dbReference type="Proteomes" id="UP000693970">
    <property type="component" value="Unassembled WGS sequence"/>
</dbReference>
<dbReference type="AlphaFoldDB" id="A0A9K3L9E2"/>
<evidence type="ECO:0000313" key="1">
    <source>
        <dbReference type="EMBL" id="KAG7357243.1"/>
    </source>
</evidence>
<sequence>MEFEDGSNTGEVHLQKQMRKLSLLTGNRELQHVDVTPPAHQGNVVGNVNRVYFNLQAIMLSYQMAMFALHMRHHLQAPYFPAAMPFPLPVNRKRPADALPIEVAGETIAAMTGFIIGLHREKK</sequence>
<organism evidence="1 2">
    <name type="scientific">Nitzschia inconspicua</name>
    <dbReference type="NCBI Taxonomy" id="303405"/>
    <lineage>
        <taxon>Eukaryota</taxon>
        <taxon>Sar</taxon>
        <taxon>Stramenopiles</taxon>
        <taxon>Ochrophyta</taxon>
        <taxon>Bacillariophyta</taxon>
        <taxon>Bacillariophyceae</taxon>
        <taxon>Bacillariophycidae</taxon>
        <taxon>Bacillariales</taxon>
        <taxon>Bacillariaceae</taxon>
        <taxon>Nitzschia</taxon>
    </lineage>
</organism>
<keyword evidence="2" id="KW-1185">Reference proteome</keyword>
<reference evidence="1" key="2">
    <citation type="submission" date="2021-04" db="EMBL/GenBank/DDBJ databases">
        <authorList>
            <person name="Podell S."/>
        </authorList>
    </citation>
    <scope>NUCLEOTIDE SEQUENCE</scope>
    <source>
        <strain evidence="1">Hildebrandi</strain>
    </source>
</reference>
<gene>
    <name evidence="1" type="ORF">IV203_001931</name>
</gene>
<comment type="caution">
    <text evidence="1">The sequence shown here is derived from an EMBL/GenBank/DDBJ whole genome shotgun (WGS) entry which is preliminary data.</text>
</comment>
<accession>A0A9K3L9E2</accession>
<reference evidence="1" key="1">
    <citation type="journal article" date="2021" name="Sci. Rep.">
        <title>Diploid genomic architecture of Nitzschia inconspicua, an elite biomass production diatom.</title>
        <authorList>
            <person name="Oliver A."/>
            <person name="Podell S."/>
            <person name="Pinowska A."/>
            <person name="Traller J.C."/>
            <person name="Smith S.R."/>
            <person name="McClure R."/>
            <person name="Beliaev A."/>
            <person name="Bohutskyi P."/>
            <person name="Hill E.A."/>
            <person name="Rabines A."/>
            <person name="Zheng H."/>
            <person name="Allen L.Z."/>
            <person name="Kuo A."/>
            <person name="Grigoriev I.V."/>
            <person name="Allen A.E."/>
            <person name="Hazlebeck D."/>
            <person name="Allen E.E."/>
        </authorList>
    </citation>
    <scope>NUCLEOTIDE SEQUENCE</scope>
    <source>
        <strain evidence="1">Hildebrandi</strain>
    </source>
</reference>